<dbReference type="InterPro" id="IPR019546">
    <property type="entry name" value="TAT_signal_bac_arc"/>
</dbReference>
<dbReference type="EMBL" id="LT605205">
    <property type="protein sequence ID" value="SCD18934.1"/>
    <property type="molecule type" value="Genomic_DNA"/>
</dbReference>
<gene>
    <name evidence="1" type="ORF">PSM36_0098</name>
</gene>
<dbReference type="Proteomes" id="UP000187464">
    <property type="component" value="Chromosome I"/>
</dbReference>
<keyword evidence="2" id="KW-1185">Reference proteome</keyword>
<dbReference type="RefSeq" id="WP_154670935.1">
    <property type="nucleotide sequence ID" value="NZ_LT605205.1"/>
</dbReference>
<dbReference type="InterPro" id="IPR006311">
    <property type="entry name" value="TAT_signal"/>
</dbReference>
<accession>A0A1R3T5U5</accession>
<proteinExistence type="predicted"/>
<dbReference type="PROSITE" id="PS51318">
    <property type="entry name" value="TAT"/>
    <property type="match status" value="1"/>
</dbReference>
<sequence>MITRRDFLKVTAAGSELTSLGSAAEVKAAMQILLRTKNSAMKVAQKKYKKRK</sequence>
<protein>
    <submittedName>
        <fullName evidence="1">Uncharacterized protein</fullName>
    </submittedName>
</protein>
<name>A0A1R3T5U5_9BACT</name>
<reference evidence="1 2" key="1">
    <citation type="submission" date="2016-08" db="EMBL/GenBank/DDBJ databases">
        <authorList>
            <person name="Seilhamer J.J."/>
        </authorList>
    </citation>
    <scope>NUCLEOTIDE SEQUENCE [LARGE SCALE GENOMIC DNA]</scope>
    <source>
        <strain evidence="1">M3/6</strain>
    </source>
</reference>
<organism evidence="1 2">
    <name type="scientific">Proteiniphilum saccharofermentans</name>
    <dbReference type="NCBI Taxonomy" id="1642647"/>
    <lineage>
        <taxon>Bacteria</taxon>
        <taxon>Pseudomonadati</taxon>
        <taxon>Bacteroidota</taxon>
        <taxon>Bacteroidia</taxon>
        <taxon>Bacteroidales</taxon>
        <taxon>Dysgonomonadaceae</taxon>
        <taxon>Proteiniphilum</taxon>
    </lineage>
</organism>
<evidence type="ECO:0000313" key="1">
    <source>
        <dbReference type="EMBL" id="SCD18934.1"/>
    </source>
</evidence>
<dbReference type="KEGG" id="psac:PSM36_0098"/>
<dbReference type="NCBIfam" id="TIGR01409">
    <property type="entry name" value="TAT_signal_seq"/>
    <property type="match status" value="1"/>
</dbReference>
<evidence type="ECO:0000313" key="2">
    <source>
        <dbReference type="Proteomes" id="UP000187464"/>
    </source>
</evidence>
<dbReference type="AlphaFoldDB" id="A0A1R3T5U5"/>
<dbReference type="STRING" id="1642647.PSM36_0098"/>